<dbReference type="GO" id="GO:0015344">
    <property type="term" value="F:siderophore uptake transmembrane transporter activity"/>
    <property type="evidence" value="ECO:0007669"/>
    <property type="project" value="TreeGrafter"/>
</dbReference>
<dbReference type="GO" id="GO:0044718">
    <property type="term" value="P:siderophore transmembrane transport"/>
    <property type="evidence" value="ECO:0007669"/>
    <property type="project" value="TreeGrafter"/>
</dbReference>
<evidence type="ECO:0000256" key="7">
    <source>
        <dbReference type="ARBA" id="ARBA00023136"/>
    </source>
</evidence>
<evidence type="ECO:0000313" key="16">
    <source>
        <dbReference type="Proteomes" id="UP000264071"/>
    </source>
</evidence>
<evidence type="ECO:0000259" key="14">
    <source>
        <dbReference type="Pfam" id="PF07715"/>
    </source>
</evidence>
<feature type="domain" description="TonB-dependent receptor-like beta-barrel" evidence="13">
    <location>
        <begin position="303"/>
        <end position="682"/>
    </location>
</feature>
<keyword evidence="2 10" id="KW-0813">Transport</keyword>
<feature type="signal peptide" evidence="12">
    <location>
        <begin position="1"/>
        <end position="26"/>
    </location>
</feature>
<dbReference type="Proteomes" id="UP000264071">
    <property type="component" value="Unassembled WGS sequence"/>
</dbReference>
<dbReference type="Gene3D" id="2.40.170.20">
    <property type="entry name" value="TonB-dependent receptor, beta-barrel domain"/>
    <property type="match status" value="1"/>
</dbReference>
<keyword evidence="6 11" id="KW-0798">TonB box</keyword>
<evidence type="ECO:0000256" key="9">
    <source>
        <dbReference type="ARBA" id="ARBA00023237"/>
    </source>
</evidence>
<evidence type="ECO:0000256" key="10">
    <source>
        <dbReference type="PROSITE-ProRule" id="PRU01360"/>
    </source>
</evidence>
<reference evidence="15 16" key="1">
    <citation type="journal article" date="2018" name="Nat. Biotechnol.">
        <title>A standardized bacterial taxonomy based on genome phylogeny substantially revises the tree of life.</title>
        <authorList>
            <person name="Parks D.H."/>
            <person name="Chuvochina M."/>
            <person name="Waite D.W."/>
            <person name="Rinke C."/>
            <person name="Skarshewski A."/>
            <person name="Chaumeil P.A."/>
            <person name="Hugenholtz P."/>
        </authorList>
    </citation>
    <scope>NUCLEOTIDE SEQUENCE [LARGE SCALE GENOMIC DNA]</scope>
    <source>
        <strain evidence="15">UBA8844</strain>
    </source>
</reference>
<dbReference type="InterPro" id="IPR039426">
    <property type="entry name" value="TonB-dep_rcpt-like"/>
</dbReference>
<dbReference type="Pfam" id="PF07715">
    <property type="entry name" value="Plug"/>
    <property type="match status" value="1"/>
</dbReference>
<dbReference type="Pfam" id="PF00593">
    <property type="entry name" value="TonB_dep_Rec_b-barrel"/>
    <property type="match status" value="1"/>
</dbReference>
<dbReference type="CDD" id="cd01347">
    <property type="entry name" value="ligand_gated_channel"/>
    <property type="match status" value="1"/>
</dbReference>
<keyword evidence="5 12" id="KW-0732">Signal</keyword>
<keyword evidence="4 10" id="KW-0812">Transmembrane</keyword>
<dbReference type="SUPFAM" id="SSF56935">
    <property type="entry name" value="Porins"/>
    <property type="match status" value="1"/>
</dbReference>
<evidence type="ECO:0000256" key="3">
    <source>
        <dbReference type="ARBA" id="ARBA00022452"/>
    </source>
</evidence>
<dbReference type="GO" id="GO:0009279">
    <property type="term" value="C:cell outer membrane"/>
    <property type="evidence" value="ECO:0007669"/>
    <property type="project" value="UniProtKB-SubCell"/>
</dbReference>
<keyword evidence="9 10" id="KW-0998">Cell outer membrane</keyword>
<comment type="caution">
    <text evidence="15">The sequence shown here is derived from an EMBL/GenBank/DDBJ whole genome shotgun (WGS) entry which is preliminary data.</text>
</comment>
<proteinExistence type="inferred from homology"/>
<dbReference type="Pfam" id="PF13620">
    <property type="entry name" value="CarboxypepD_reg"/>
    <property type="match status" value="1"/>
</dbReference>
<accession>A0A3D4VAX8</accession>
<evidence type="ECO:0000256" key="2">
    <source>
        <dbReference type="ARBA" id="ARBA00022448"/>
    </source>
</evidence>
<evidence type="ECO:0000256" key="1">
    <source>
        <dbReference type="ARBA" id="ARBA00004571"/>
    </source>
</evidence>
<evidence type="ECO:0000313" key="15">
    <source>
        <dbReference type="EMBL" id="HCT58275.1"/>
    </source>
</evidence>
<organism evidence="15 16">
    <name type="scientific">Gemmatimonas aurantiaca</name>
    <dbReference type="NCBI Taxonomy" id="173480"/>
    <lineage>
        <taxon>Bacteria</taxon>
        <taxon>Pseudomonadati</taxon>
        <taxon>Gemmatimonadota</taxon>
        <taxon>Gemmatimonadia</taxon>
        <taxon>Gemmatimonadales</taxon>
        <taxon>Gemmatimonadaceae</taxon>
        <taxon>Gemmatimonas</taxon>
    </lineage>
</organism>
<dbReference type="SUPFAM" id="SSF49452">
    <property type="entry name" value="Starch-binding domain-like"/>
    <property type="match status" value="1"/>
</dbReference>
<evidence type="ECO:0000256" key="4">
    <source>
        <dbReference type="ARBA" id="ARBA00022692"/>
    </source>
</evidence>
<dbReference type="GO" id="GO:0030246">
    <property type="term" value="F:carbohydrate binding"/>
    <property type="evidence" value="ECO:0007669"/>
    <property type="project" value="InterPro"/>
</dbReference>
<dbReference type="PROSITE" id="PS52016">
    <property type="entry name" value="TONB_DEPENDENT_REC_3"/>
    <property type="match status" value="1"/>
</dbReference>
<comment type="subcellular location">
    <subcellularLocation>
        <location evidence="1 10">Cell outer membrane</location>
        <topology evidence="1 10">Multi-pass membrane protein</topology>
    </subcellularLocation>
</comment>
<evidence type="ECO:0000256" key="6">
    <source>
        <dbReference type="ARBA" id="ARBA00023077"/>
    </source>
</evidence>
<dbReference type="InterPro" id="IPR013784">
    <property type="entry name" value="Carb-bd-like_fold"/>
</dbReference>
<dbReference type="Gene3D" id="2.60.40.1120">
    <property type="entry name" value="Carboxypeptidase-like, regulatory domain"/>
    <property type="match status" value="1"/>
</dbReference>
<sequence>MKSPAWLTCLVAGGACLLAPSAPVFALMPIPGPGTVSGRVVDASDRHAIVGAEVQFLGPDTLTLRTDAQGTWRAQRVTPGRYTVRTRVLGYAASTVTVVVADDQQVERTIALDATPLALDQVVVTAARREQRLKDAVVTTELISRADIERTGATDIASVLLEQTGIELQGGHPAGTGVMLQGIGSERVLVLLDGQPMAGRISGVFDISRIPVTMIERVEVVRGPQSTLYGTDAMGGVVNIITRTAPKSAGPLYGLGVRGTFGTQARTDGAASLTYSQGALSATTDLSRRQTAMTPGMSGTVGAQTARSDVAAKIRYAPDSSKALEASVLGLDERQRWLAGSLYNFGDNRQWSGRLNGTITPDVARRHRVSLTLSGSNYDHLQRASTETRPIAGDTGSRQIQRVYQLDAIYNARLTNAVALDLGTQVRRDKVETERVLGGRRDITLYEPYAQVEAALTPTLSVVPGLRLTQNSQWGTHLTPRVAARQRLGEHLTLRASYGTGFRAPDFKELYMRFVNSSAGYAVNGNPDLRPESSRNVMGGAEWATPRSYVRVQAFRNDFVDFIETRAVSAPGAPAIYEYGNISDGSTQGLDLESGFALAGFRGEGSISTLSTRDDNTGRSLLSRPDFSARATVGLPAIFDVRVSFTGVYTGRTPMERDETTGAIISWREAYPRLDLRVARRIGLLTGTPELVFGMDNAFDTQPAQWAGFNRRHIYTSFSWTFNRTPTR</sequence>
<dbReference type="EMBL" id="DPIY01000010">
    <property type="protein sequence ID" value="HCT58275.1"/>
    <property type="molecule type" value="Genomic_DNA"/>
</dbReference>
<comment type="similarity">
    <text evidence="10 11">Belongs to the TonB-dependent receptor family.</text>
</comment>
<dbReference type="InterPro" id="IPR037066">
    <property type="entry name" value="Plug_dom_sf"/>
</dbReference>
<evidence type="ECO:0000256" key="8">
    <source>
        <dbReference type="ARBA" id="ARBA00023170"/>
    </source>
</evidence>
<name>A0A3D4VAX8_9BACT</name>
<protein>
    <submittedName>
        <fullName evidence="15">TonB-dependent receptor</fullName>
    </submittedName>
</protein>
<dbReference type="PANTHER" id="PTHR30069:SF29">
    <property type="entry name" value="HEMOGLOBIN AND HEMOGLOBIN-HAPTOGLOBIN-BINDING PROTEIN 1-RELATED"/>
    <property type="match status" value="1"/>
</dbReference>
<keyword evidence="3 10" id="KW-1134">Transmembrane beta strand</keyword>
<evidence type="ECO:0000256" key="11">
    <source>
        <dbReference type="RuleBase" id="RU003357"/>
    </source>
</evidence>
<keyword evidence="8 15" id="KW-0675">Receptor</keyword>
<dbReference type="InterPro" id="IPR036942">
    <property type="entry name" value="Beta-barrel_TonB_sf"/>
</dbReference>
<feature type="chain" id="PRO_5017639921" evidence="12">
    <location>
        <begin position="27"/>
        <end position="728"/>
    </location>
</feature>
<gene>
    <name evidence="15" type="ORF">DGD08_13815</name>
</gene>
<keyword evidence="7 10" id="KW-0472">Membrane</keyword>
<dbReference type="Gene3D" id="2.170.130.10">
    <property type="entry name" value="TonB-dependent receptor, plug domain"/>
    <property type="match status" value="1"/>
</dbReference>
<dbReference type="InterPro" id="IPR000531">
    <property type="entry name" value="Beta-barrel_TonB"/>
</dbReference>
<dbReference type="AlphaFoldDB" id="A0A3D4VAX8"/>
<dbReference type="InterPro" id="IPR012910">
    <property type="entry name" value="Plug_dom"/>
</dbReference>
<dbReference type="OMA" id="EQWTIKG"/>
<dbReference type="PANTHER" id="PTHR30069">
    <property type="entry name" value="TONB-DEPENDENT OUTER MEMBRANE RECEPTOR"/>
    <property type="match status" value="1"/>
</dbReference>
<evidence type="ECO:0000259" key="13">
    <source>
        <dbReference type="Pfam" id="PF00593"/>
    </source>
</evidence>
<evidence type="ECO:0000256" key="12">
    <source>
        <dbReference type="SAM" id="SignalP"/>
    </source>
</evidence>
<dbReference type="PROSITE" id="PS51257">
    <property type="entry name" value="PROKAR_LIPOPROTEIN"/>
    <property type="match status" value="1"/>
</dbReference>
<feature type="domain" description="TonB-dependent receptor plug" evidence="14">
    <location>
        <begin position="134"/>
        <end position="237"/>
    </location>
</feature>
<evidence type="ECO:0000256" key="5">
    <source>
        <dbReference type="ARBA" id="ARBA00022729"/>
    </source>
</evidence>